<evidence type="ECO:0000256" key="1">
    <source>
        <dbReference type="ARBA" id="ARBA00004141"/>
    </source>
</evidence>
<comment type="similarity">
    <text evidence="2">Belongs to the Ca(2+):cation antiporter (CaCA) (TC 2.A.19) family.</text>
</comment>
<feature type="transmembrane region" description="Helical" evidence="8">
    <location>
        <begin position="519"/>
        <end position="539"/>
    </location>
</feature>
<dbReference type="PANTHER" id="PTHR12266:SF0">
    <property type="entry name" value="MITOCHONDRIAL SODIUM_CALCIUM EXCHANGER PROTEIN"/>
    <property type="match status" value="1"/>
</dbReference>
<dbReference type="OrthoDB" id="407410at2759"/>
<feature type="compositionally biased region" description="Polar residues" evidence="7">
    <location>
        <begin position="435"/>
        <end position="455"/>
    </location>
</feature>
<protein>
    <recommendedName>
        <fullName evidence="9">Sodium/calcium exchanger membrane region domain-containing protein</fullName>
    </recommendedName>
</protein>
<feature type="transmembrane region" description="Helical" evidence="8">
    <location>
        <begin position="720"/>
        <end position="743"/>
    </location>
</feature>
<dbReference type="Proteomes" id="UP000070444">
    <property type="component" value="Unassembled WGS sequence"/>
</dbReference>
<evidence type="ECO:0000313" key="10">
    <source>
        <dbReference type="EMBL" id="KXN71314.1"/>
    </source>
</evidence>
<sequence>MILLKSIIFYYYLFICLYSSEFVNSDKGSEGGVSRISNEGISKEPNNDNCFKVVNEPNKCSYVKEYCTEFQEGPINYLEIYYCTFERVPAIGLTTLIGFSVMFFLCIGIVASDFFCPNLDTISSILNLSESVAGVTFLAFGNGSPDLFSTFSALKAGSGALAIGELVGAAWFITSVVVGSMAIIKSFNVIGPLLLRDLWFFTGAILVLLFIIWDGKITLVESLGLCLYYGFYVTTVLVGNWFNKQGEIKLQQFLHLNSLYGDRRGGRLDDYVDTSEDGWDTEADGLLLGNLEYAQNNAGGETTRLLSTMMPVVSNNALDSRMPPVTPITYYKRMNFWTAHEIEDALKTLEPFDPPSLKHSRTMDSIGHLLHHQQVFRSKSYSPNRMVHSTGTISPVISLTSADPYEQEEEVIVKPVHVNRFKRDNSPSPLVIPQKDQSNTNNNQQPQHQYRSSDTLDIPAIGGSSNTLLLPDIDTTNLTTSPVSDTSSDKFSLPADPTLTILLFPGTADWKNQSLYEKFMNIITLPLYLVFTLTVPVMVQTVEEELKSEISSIPGLSEFPIFVTPASPSMQGSAFVASPISITHNKNIAERQLKIVQAFFVTIFFFEVMLVQTGLVSRSLWWAPMLVGLALSYSLRFLYKKYPLMNNKVVTALIGFFQSITWISIIATSVVDILSSLGLILQISEEVIGLTVFAFGNSLGDFISNVAVARMGYPMMAISACFAGPMLNMMLGIGLSGIILIPSQGDHIRLTVSNTTLLSGFGVLATLLAFNIYLPLNKYRIGKKFGFSLIIFYCTTMLALILITFIKSEA</sequence>
<feature type="region of interest" description="Disordered" evidence="7">
    <location>
        <begin position="422"/>
        <end position="457"/>
    </location>
</feature>
<dbReference type="STRING" id="796925.A0A137P8N7"/>
<dbReference type="EMBL" id="KQ964477">
    <property type="protein sequence ID" value="KXN71314.1"/>
    <property type="molecule type" value="Genomic_DNA"/>
</dbReference>
<dbReference type="InterPro" id="IPR044880">
    <property type="entry name" value="NCX_ion-bd_dom_sf"/>
</dbReference>
<feature type="transmembrane region" description="Helical" evidence="8">
    <location>
        <begin position="786"/>
        <end position="806"/>
    </location>
</feature>
<feature type="transmembrane region" description="Helical" evidence="8">
    <location>
        <begin position="7"/>
        <end position="23"/>
    </location>
</feature>
<dbReference type="AlphaFoldDB" id="A0A137P8N7"/>
<feature type="domain" description="Sodium/calcium exchanger membrane region" evidence="9">
    <location>
        <begin position="101"/>
        <end position="237"/>
    </location>
</feature>
<dbReference type="PANTHER" id="PTHR12266">
    <property type="entry name" value="NA+/CA2+ K+ INDEPENDENT EXCHANGER"/>
    <property type="match status" value="1"/>
</dbReference>
<feature type="transmembrane region" description="Helical" evidence="8">
    <location>
        <begin position="122"/>
        <end position="140"/>
    </location>
</feature>
<dbReference type="GO" id="GO:0016020">
    <property type="term" value="C:membrane"/>
    <property type="evidence" value="ECO:0007669"/>
    <property type="project" value="UniProtKB-SubCell"/>
</dbReference>
<feature type="transmembrane region" description="Helical" evidence="8">
    <location>
        <begin position="755"/>
        <end position="774"/>
    </location>
</feature>
<evidence type="ECO:0000256" key="8">
    <source>
        <dbReference type="SAM" id="Phobius"/>
    </source>
</evidence>
<dbReference type="GO" id="GO:0008324">
    <property type="term" value="F:monoatomic cation transmembrane transporter activity"/>
    <property type="evidence" value="ECO:0007669"/>
    <property type="project" value="TreeGrafter"/>
</dbReference>
<feature type="transmembrane region" description="Helical" evidence="8">
    <location>
        <begin position="193"/>
        <end position="213"/>
    </location>
</feature>
<keyword evidence="11" id="KW-1185">Reference proteome</keyword>
<feature type="transmembrane region" description="Helical" evidence="8">
    <location>
        <begin position="687"/>
        <end position="708"/>
    </location>
</feature>
<keyword evidence="6 8" id="KW-0472">Membrane</keyword>
<evidence type="ECO:0000256" key="5">
    <source>
        <dbReference type="ARBA" id="ARBA00022989"/>
    </source>
</evidence>
<feature type="transmembrane region" description="Helical" evidence="8">
    <location>
        <begin position="90"/>
        <end position="110"/>
    </location>
</feature>
<keyword evidence="4 8" id="KW-0812">Transmembrane</keyword>
<evidence type="ECO:0000256" key="6">
    <source>
        <dbReference type="ARBA" id="ARBA00023136"/>
    </source>
</evidence>
<feature type="transmembrane region" description="Helical" evidence="8">
    <location>
        <begin position="660"/>
        <end position="681"/>
    </location>
</feature>
<feature type="transmembrane region" description="Helical" evidence="8">
    <location>
        <begin position="595"/>
        <end position="615"/>
    </location>
</feature>
<feature type="transmembrane region" description="Helical" evidence="8">
    <location>
        <begin position="219"/>
        <end position="242"/>
    </location>
</feature>
<dbReference type="GO" id="GO:0006874">
    <property type="term" value="P:intracellular calcium ion homeostasis"/>
    <property type="evidence" value="ECO:0007669"/>
    <property type="project" value="TreeGrafter"/>
</dbReference>
<evidence type="ECO:0000259" key="9">
    <source>
        <dbReference type="Pfam" id="PF01699"/>
    </source>
</evidence>
<evidence type="ECO:0000256" key="3">
    <source>
        <dbReference type="ARBA" id="ARBA00022448"/>
    </source>
</evidence>
<proteinExistence type="inferred from homology"/>
<evidence type="ECO:0000256" key="2">
    <source>
        <dbReference type="ARBA" id="ARBA00008170"/>
    </source>
</evidence>
<comment type="subcellular location">
    <subcellularLocation>
        <location evidence="1">Membrane</location>
        <topology evidence="1">Multi-pass membrane protein</topology>
    </subcellularLocation>
</comment>
<name>A0A137P8N7_CONC2</name>
<dbReference type="Pfam" id="PF01699">
    <property type="entry name" value="Na_Ca_ex"/>
    <property type="match status" value="2"/>
</dbReference>
<keyword evidence="3" id="KW-0813">Transport</keyword>
<evidence type="ECO:0000313" key="11">
    <source>
        <dbReference type="Proteomes" id="UP000070444"/>
    </source>
</evidence>
<feature type="transmembrane region" description="Helical" evidence="8">
    <location>
        <begin position="559"/>
        <end position="583"/>
    </location>
</feature>
<evidence type="ECO:0000256" key="7">
    <source>
        <dbReference type="SAM" id="MobiDB-lite"/>
    </source>
</evidence>
<organism evidence="10 11">
    <name type="scientific">Conidiobolus coronatus (strain ATCC 28846 / CBS 209.66 / NRRL 28638)</name>
    <name type="common">Delacroixia coronata</name>
    <dbReference type="NCBI Taxonomy" id="796925"/>
    <lineage>
        <taxon>Eukaryota</taxon>
        <taxon>Fungi</taxon>
        <taxon>Fungi incertae sedis</taxon>
        <taxon>Zoopagomycota</taxon>
        <taxon>Entomophthoromycotina</taxon>
        <taxon>Entomophthoromycetes</taxon>
        <taxon>Entomophthorales</taxon>
        <taxon>Ancylistaceae</taxon>
        <taxon>Conidiobolus</taxon>
    </lineage>
</organism>
<dbReference type="OMA" id="VKQPIDM"/>
<evidence type="ECO:0000256" key="4">
    <source>
        <dbReference type="ARBA" id="ARBA00022692"/>
    </source>
</evidence>
<feature type="transmembrane region" description="Helical" evidence="8">
    <location>
        <begin position="621"/>
        <end position="639"/>
    </location>
</feature>
<dbReference type="InterPro" id="IPR051359">
    <property type="entry name" value="CaCA_antiporter"/>
</dbReference>
<gene>
    <name evidence="10" type="ORF">CONCODRAFT_5948</name>
</gene>
<reference evidence="10 11" key="1">
    <citation type="journal article" date="2015" name="Genome Biol. Evol.">
        <title>Phylogenomic analyses indicate that early fungi evolved digesting cell walls of algal ancestors of land plants.</title>
        <authorList>
            <person name="Chang Y."/>
            <person name="Wang S."/>
            <person name="Sekimoto S."/>
            <person name="Aerts A.L."/>
            <person name="Choi C."/>
            <person name="Clum A."/>
            <person name="LaButti K.M."/>
            <person name="Lindquist E.A."/>
            <person name="Yee Ngan C."/>
            <person name="Ohm R.A."/>
            <person name="Salamov A.A."/>
            <person name="Grigoriev I.V."/>
            <person name="Spatafora J.W."/>
            <person name="Berbee M.L."/>
        </authorList>
    </citation>
    <scope>NUCLEOTIDE SEQUENCE [LARGE SCALE GENOMIC DNA]</scope>
    <source>
        <strain evidence="10 11">NRRL 28638</strain>
    </source>
</reference>
<keyword evidence="5 8" id="KW-1133">Transmembrane helix</keyword>
<accession>A0A137P8N7</accession>
<feature type="transmembrane region" description="Helical" evidence="8">
    <location>
        <begin position="160"/>
        <end position="184"/>
    </location>
</feature>
<dbReference type="InterPro" id="IPR004837">
    <property type="entry name" value="NaCa_Exmemb"/>
</dbReference>
<feature type="domain" description="Sodium/calcium exchanger membrane region" evidence="9">
    <location>
        <begin position="652"/>
        <end position="801"/>
    </location>
</feature>
<dbReference type="Gene3D" id="1.20.1420.30">
    <property type="entry name" value="NCX, central ion-binding region"/>
    <property type="match status" value="2"/>
</dbReference>